<evidence type="ECO:0008006" key="5">
    <source>
        <dbReference type="Google" id="ProtNLM"/>
    </source>
</evidence>
<evidence type="ECO:0000313" key="3">
    <source>
        <dbReference type="EMBL" id="MED6216127.1"/>
    </source>
</evidence>
<feature type="signal peptide" evidence="2">
    <location>
        <begin position="1"/>
        <end position="27"/>
    </location>
</feature>
<evidence type="ECO:0000256" key="2">
    <source>
        <dbReference type="SAM" id="SignalP"/>
    </source>
</evidence>
<dbReference type="EMBL" id="JASCZI010271869">
    <property type="protein sequence ID" value="MED6216127.1"/>
    <property type="molecule type" value="Genomic_DNA"/>
</dbReference>
<organism evidence="3 4">
    <name type="scientific">Stylosanthes scabra</name>
    <dbReference type="NCBI Taxonomy" id="79078"/>
    <lineage>
        <taxon>Eukaryota</taxon>
        <taxon>Viridiplantae</taxon>
        <taxon>Streptophyta</taxon>
        <taxon>Embryophyta</taxon>
        <taxon>Tracheophyta</taxon>
        <taxon>Spermatophyta</taxon>
        <taxon>Magnoliopsida</taxon>
        <taxon>eudicotyledons</taxon>
        <taxon>Gunneridae</taxon>
        <taxon>Pentapetalae</taxon>
        <taxon>rosids</taxon>
        <taxon>fabids</taxon>
        <taxon>Fabales</taxon>
        <taxon>Fabaceae</taxon>
        <taxon>Papilionoideae</taxon>
        <taxon>50 kb inversion clade</taxon>
        <taxon>dalbergioids sensu lato</taxon>
        <taxon>Dalbergieae</taxon>
        <taxon>Pterocarpus clade</taxon>
        <taxon>Stylosanthes</taxon>
    </lineage>
</organism>
<dbReference type="Proteomes" id="UP001341840">
    <property type="component" value="Unassembled WGS sequence"/>
</dbReference>
<accession>A0ABU6Z2G3</accession>
<sequence>MKVVSLFLISLCGFYILFSSTLTISEARPLPQLPLNSEKWGNWLMEEMKIEPVGRPTPVQPPPSPNRNPPSGPSISSSSSDHNTASA</sequence>
<feature type="chain" id="PRO_5045214996" description="Transmembrane protein" evidence="2">
    <location>
        <begin position="28"/>
        <end position="87"/>
    </location>
</feature>
<feature type="compositionally biased region" description="Pro residues" evidence="1">
    <location>
        <begin position="58"/>
        <end position="72"/>
    </location>
</feature>
<comment type="caution">
    <text evidence="3">The sequence shown here is derived from an EMBL/GenBank/DDBJ whole genome shotgun (WGS) entry which is preliminary data.</text>
</comment>
<evidence type="ECO:0000313" key="4">
    <source>
        <dbReference type="Proteomes" id="UP001341840"/>
    </source>
</evidence>
<evidence type="ECO:0000256" key="1">
    <source>
        <dbReference type="SAM" id="MobiDB-lite"/>
    </source>
</evidence>
<proteinExistence type="predicted"/>
<name>A0ABU6Z2G3_9FABA</name>
<feature type="region of interest" description="Disordered" evidence="1">
    <location>
        <begin position="51"/>
        <end position="87"/>
    </location>
</feature>
<protein>
    <recommendedName>
        <fullName evidence="5">Transmembrane protein</fullName>
    </recommendedName>
</protein>
<keyword evidence="2" id="KW-0732">Signal</keyword>
<keyword evidence="4" id="KW-1185">Reference proteome</keyword>
<reference evidence="3 4" key="1">
    <citation type="journal article" date="2023" name="Plants (Basel)">
        <title>Bridging the Gap: Combining Genomics and Transcriptomics Approaches to Understand Stylosanthes scabra, an Orphan Legume from the Brazilian Caatinga.</title>
        <authorList>
            <person name="Ferreira-Neto J.R.C."/>
            <person name="da Silva M.D."/>
            <person name="Binneck E."/>
            <person name="de Melo N.F."/>
            <person name="da Silva R.H."/>
            <person name="de Melo A.L.T.M."/>
            <person name="Pandolfi V."/>
            <person name="Bustamante F.O."/>
            <person name="Brasileiro-Vidal A.C."/>
            <person name="Benko-Iseppon A.M."/>
        </authorList>
    </citation>
    <scope>NUCLEOTIDE SEQUENCE [LARGE SCALE GENOMIC DNA]</scope>
    <source>
        <tissue evidence="3">Leaves</tissue>
    </source>
</reference>
<gene>
    <name evidence="3" type="ORF">PIB30_004611</name>
</gene>